<sequence length="111" mass="12615">RILLNLRGRTVAVVTEQLVSGMKDRLSWNQTLRILTNQLGISYYVSKGVWRQGRNTLTVCTSTSNATTPKDNKHRRSGLQRIKLKQVFQVRTPQLSAHVVPQESELDRATV</sequence>
<accession>A0A061QUS3</accession>
<dbReference type="AlphaFoldDB" id="A0A061QUS3"/>
<feature type="non-terminal residue" evidence="1">
    <location>
        <position position="111"/>
    </location>
</feature>
<organism evidence="1">
    <name type="scientific">Tetraselmis sp. GSL018</name>
    <dbReference type="NCBI Taxonomy" id="582737"/>
    <lineage>
        <taxon>Eukaryota</taxon>
        <taxon>Viridiplantae</taxon>
        <taxon>Chlorophyta</taxon>
        <taxon>core chlorophytes</taxon>
        <taxon>Chlorodendrophyceae</taxon>
        <taxon>Chlorodendrales</taxon>
        <taxon>Chlorodendraceae</taxon>
        <taxon>Tetraselmis</taxon>
    </lineage>
</organism>
<protein>
    <submittedName>
        <fullName evidence="1">Uncharacterized protein</fullName>
    </submittedName>
</protein>
<feature type="non-terminal residue" evidence="1">
    <location>
        <position position="1"/>
    </location>
</feature>
<dbReference type="EMBL" id="GBEZ01024839">
    <property type="protein sequence ID" value="JAC62190.1"/>
    <property type="molecule type" value="Transcribed_RNA"/>
</dbReference>
<name>A0A061QUS3_9CHLO</name>
<gene>
    <name evidence="1" type="ORF">TSPGSL018_24027</name>
</gene>
<evidence type="ECO:0000313" key="1">
    <source>
        <dbReference type="EMBL" id="JAC62190.1"/>
    </source>
</evidence>
<proteinExistence type="predicted"/>
<reference evidence="1" key="1">
    <citation type="submission" date="2014-05" db="EMBL/GenBank/DDBJ databases">
        <title>The transcriptome of the halophilic microalga Tetraselmis sp. GSL018 isolated from the Great Salt Lake, Utah.</title>
        <authorList>
            <person name="Jinkerson R.E."/>
            <person name="D'Adamo S."/>
            <person name="Posewitz M.C."/>
        </authorList>
    </citation>
    <scope>NUCLEOTIDE SEQUENCE</scope>
    <source>
        <strain evidence="1">GSL018</strain>
    </source>
</reference>